<gene>
    <name evidence="2" type="ORF">SAMN04489740_1423</name>
</gene>
<dbReference type="EMBL" id="FNTV01000001">
    <property type="protein sequence ID" value="SEE44284.1"/>
    <property type="molecule type" value="Genomic_DNA"/>
</dbReference>
<accession>A0A1H5IVU1</accession>
<organism evidence="2 3">
    <name type="scientific">Arthrobacter alpinus</name>
    <dbReference type="NCBI Taxonomy" id="656366"/>
    <lineage>
        <taxon>Bacteria</taxon>
        <taxon>Bacillati</taxon>
        <taxon>Actinomycetota</taxon>
        <taxon>Actinomycetes</taxon>
        <taxon>Micrococcales</taxon>
        <taxon>Micrococcaceae</taxon>
        <taxon>Arthrobacter</taxon>
    </lineage>
</organism>
<feature type="transmembrane region" description="Helical" evidence="1">
    <location>
        <begin position="55"/>
        <end position="76"/>
    </location>
</feature>
<feature type="transmembrane region" description="Helical" evidence="1">
    <location>
        <begin position="6"/>
        <end position="35"/>
    </location>
</feature>
<evidence type="ECO:0000256" key="1">
    <source>
        <dbReference type="SAM" id="Phobius"/>
    </source>
</evidence>
<evidence type="ECO:0000313" key="2">
    <source>
        <dbReference type="EMBL" id="SEE44284.1"/>
    </source>
</evidence>
<dbReference type="RefSeq" id="WP_139244239.1">
    <property type="nucleotide sequence ID" value="NZ_FNTV01000001.1"/>
</dbReference>
<name>A0A1H5IVU1_9MICC</name>
<protein>
    <submittedName>
        <fullName evidence="2">Uncharacterized membrane protein</fullName>
    </submittedName>
</protein>
<dbReference type="Proteomes" id="UP000182725">
    <property type="component" value="Unassembled WGS sequence"/>
</dbReference>
<reference evidence="2 3" key="1">
    <citation type="submission" date="2016-10" db="EMBL/GenBank/DDBJ databases">
        <authorList>
            <person name="de Groot N.N."/>
        </authorList>
    </citation>
    <scope>NUCLEOTIDE SEQUENCE [LARGE SCALE GENOMIC DNA]</scope>
    <source>
        <strain evidence="2 3">DSM 22274</strain>
    </source>
</reference>
<dbReference type="InterPro" id="IPR013901">
    <property type="entry name" value="Anthrone_oxy"/>
</dbReference>
<proteinExistence type="predicted"/>
<evidence type="ECO:0000313" key="3">
    <source>
        <dbReference type="Proteomes" id="UP000182725"/>
    </source>
</evidence>
<dbReference type="AlphaFoldDB" id="A0A1H5IVU1"/>
<feature type="transmembrane region" description="Helical" evidence="1">
    <location>
        <begin position="88"/>
        <end position="106"/>
    </location>
</feature>
<keyword evidence="1" id="KW-0472">Membrane</keyword>
<keyword evidence="1" id="KW-1133">Transmembrane helix</keyword>
<keyword evidence="1" id="KW-0812">Transmembrane</keyword>
<dbReference type="Pfam" id="PF08592">
    <property type="entry name" value="Anthrone_oxy"/>
    <property type="match status" value="1"/>
</dbReference>
<sequence>MTPTAIAAITTTSLVFTGLAGGVYLAFSAIVMPALRTLPSKHAIATMQRINVSAVRPPFMIVFFGGAAASAVLAIMELAPGTLNFPSVARISGAVLALTSFGITILRNVPLNNALAAMGSSAADSQETWKRFDGPWSTANFVRGIAAVAATGVLALSLA</sequence>